<name>A0ABV0MSU3_9TELE</name>
<evidence type="ECO:0008006" key="3">
    <source>
        <dbReference type="Google" id="ProtNLM"/>
    </source>
</evidence>
<sequence length="90" mass="9981">LRMVMTCALPALVLSISGRRFRIMHALIAAFCPKQYGWPGCPRWSSLVIGQSLSSSIRCHLDRLRLPTMRSTAFGVWEEGQAARAPGTVH</sequence>
<evidence type="ECO:0000313" key="2">
    <source>
        <dbReference type="Proteomes" id="UP001476798"/>
    </source>
</evidence>
<dbReference type="EMBL" id="JAHRIO010011379">
    <property type="protein sequence ID" value="MEQ2162181.1"/>
    <property type="molecule type" value="Genomic_DNA"/>
</dbReference>
<protein>
    <recommendedName>
        <fullName evidence="3">Secreted protein</fullName>
    </recommendedName>
</protein>
<reference evidence="1 2" key="1">
    <citation type="submission" date="2021-06" db="EMBL/GenBank/DDBJ databases">
        <authorList>
            <person name="Palmer J.M."/>
        </authorList>
    </citation>
    <scope>NUCLEOTIDE SEQUENCE [LARGE SCALE GENOMIC DNA]</scope>
    <source>
        <strain evidence="1 2">GA_2019</strain>
        <tissue evidence="1">Muscle</tissue>
    </source>
</reference>
<accession>A0ABV0MSU3</accession>
<gene>
    <name evidence="1" type="ORF">GOODEAATRI_017206</name>
</gene>
<dbReference type="Proteomes" id="UP001476798">
    <property type="component" value="Unassembled WGS sequence"/>
</dbReference>
<feature type="non-terminal residue" evidence="1">
    <location>
        <position position="1"/>
    </location>
</feature>
<evidence type="ECO:0000313" key="1">
    <source>
        <dbReference type="EMBL" id="MEQ2162181.1"/>
    </source>
</evidence>
<proteinExistence type="predicted"/>
<keyword evidence="2" id="KW-1185">Reference proteome</keyword>
<organism evidence="1 2">
    <name type="scientific">Goodea atripinnis</name>
    <dbReference type="NCBI Taxonomy" id="208336"/>
    <lineage>
        <taxon>Eukaryota</taxon>
        <taxon>Metazoa</taxon>
        <taxon>Chordata</taxon>
        <taxon>Craniata</taxon>
        <taxon>Vertebrata</taxon>
        <taxon>Euteleostomi</taxon>
        <taxon>Actinopterygii</taxon>
        <taxon>Neopterygii</taxon>
        <taxon>Teleostei</taxon>
        <taxon>Neoteleostei</taxon>
        <taxon>Acanthomorphata</taxon>
        <taxon>Ovalentaria</taxon>
        <taxon>Atherinomorphae</taxon>
        <taxon>Cyprinodontiformes</taxon>
        <taxon>Goodeidae</taxon>
        <taxon>Goodea</taxon>
    </lineage>
</organism>
<comment type="caution">
    <text evidence="1">The sequence shown here is derived from an EMBL/GenBank/DDBJ whole genome shotgun (WGS) entry which is preliminary data.</text>
</comment>